<dbReference type="Pfam" id="PF13131">
    <property type="entry name" value="DUF3951"/>
    <property type="match status" value="1"/>
</dbReference>
<dbReference type="OrthoDB" id="2455398at2"/>
<protein>
    <submittedName>
        <fullName evidence="2">DUF3951 domain-containing protein</fullName>
    </submittedName>
</protein>
<feature type="transmembrane region" description="Helical" evidence="1">
    <location>
        <begin position="6"/>
        <end position="21"/>
    </location>
</feature>
<evidence type="ECO:0000313" key="2">
    <source>
        <dbReference type="EMBL" id="TKH04911.1"/>
    </source>
</evidence>
<evidence type="ECO:0000256" key="1">
    <source>
        <dbReference type="SAM" id="Phobius"/>
    </source>
</evidence>
<dbReference type="EMBL" id="SZNT01000609">
    <property type="protein sequence ID" value="TKH04911.1"/>
    <property type="molecule type" value="Genomic_DNA"/>
</dbReference>
<keyword evidence="1" id="KW-0812">Transmembrane</keyword>
<keyword evidence="1" id="KW-0472">Membrane</keyword>
<reference evidence="2 3" key="1">
    <citation type="journal article" date="2019" name="Environ. Microbiol.">
        <title>An active ?-lactamase is a part of an orchestrated cell wall stress resistance network of Bacillus subtilis and related rhizosphere species.</title>
        <authorList>
            <person name="Bucher T."/>
            <person name="Keren-Paz A."/>
            <person name="Hausser J."/>
            <person name="Olender T."/>
            <person name="Cytryn E."/>
            <person name="Kolodkin-Gal I."/>
        </authorList>
    </citation>
    <scope>NUCLEOTIDE SEQUENCE [LARGE SCALE GENOMIC DNA]</scope>
    <source>
        <strain evidence="2 3">I4</strain>
    </source>
</reference>
<dbReference type="Proteomes" id="UP000309170">
    <property type="component" value="Unassembled WGS sequence"/>
</dbReference>
<comment type="caution">
    <text evidence="2">The sequence shown here is derived from an EMBL/GenBank/DDBJ whole genome shotgun (WGS) entry which is preliminary data.</text>
</comment>
<evidence type="ECO:0000313" key="3">
    <source>
        <dbReference type="Proteomes" id="UP000309170"/>
    </source>
</evidence>
<sequence>MAYAYTLFVISVICFVCYRLIKKKSAPSNRYTPYDDITMGIKDDDIQQDNPIQDITNHHIQYEEKSNNDKTV</sequence>
<name>A0A9X9EQ99_9BACI</name>
<proteinExistence type="predicted"/>
<accession>A0A9X9EQ99</accession>
<dbReference type="InterPro" id="IPR025028">
    <property type="entry name" value="DUF3951"/>
</dbReference>
<keyword evidence="1" id="KW-1133">Transmembrane helix</keyword>
<organism evidence="2 3">
    <name type="scientific">Peribacillus simplex</name>
    <dbReference type="NCBI Taxonomy" id="1478"/>
    <lineage>
        <taxon>Bacteria</taxon>
        <taxon>Bacillati</taxon>
        <taxon>Bacillota</taxon>
        <taxon>Bacilli</taxon>
        <taxon>Bacillales</taxon>
        <taxon>Bacillaceae</taxon>
        <taxon>Peribacillus</taxon>
    </lineage>
</organism>
<dbReference type="AlphaFoldDB" id="A0A9X9EQ99"/>
<gene>
    <name evidence="2" type="ORF">FC678_24400</name>
</gene>
<dbReference type="RefSeq" id="WP_137020663.1">
    <property type="nucleotide sequence ID" value="NZ_SZNS01000117.1"/>
</dbReference>